<name>A0A8X6TQ50_NEPPI</name>
<dbReference type="AlphaFoldDB" id="A0A8X6TQ50"/>
<reference evidence="2" key="1">
    <citation type="submission" date="2020-08" db="EMBL/GenBank/DDBJ databases">
        <title>Multicomponent nature underlies the extraordinary mechanical properties of spider dragline silk.</title>
        <authorList>
            <person name="Kono N."/>
            <person name="Nakamura H."/>
            <person name="Mori M."/>
            <person name="Yoshida Y."/>
            <person name="Ohtoshi R."/>
            <person name="Malay A.D."/>
            <person name="Moran D.A.P."/>
            <person name="Tomita M."/>
            <person name="Numata K."/>
            <person name="Arakawa K."/>
        </authorList>
    </citation>
    <scope>NUCLEOTIDE SEQUENCE</scope>
</reference>
<evidence type="ECO:0000313" key="2">
    <source>
        <dbReference type="EMBL" id="GFT34759.1"/>
    </source>
</evidence>
<feature type="compositionally biased region" description="Low complexity" evidence="1">
    <location>
        <begin position="171"/>
        <end position="182"/>
    </location>
</feature>
<feature type="region of interest" description="Disordered" evidence="1">
    <location>
        <begin position="160"/>
        <end position="191"/>
    </location>
</feature>
<dbReference type="OrthoDB" id="6431759at2759"/>
<organism evidence="2 3">
    <name type="scientific">Nephila pilipes</name>
    <name type="common">Giant wood spider</name>
    <name type="synonym">Nephila maculata</name>
    <dbReference type="NCBI Taxonomy" id="299642"/>
    <lineage>
        <taxon>Eukaryota</taxon>
        <taxon>Metazoa</taxon>
        <taxon>Ecdysozoa</taxon>
        <taxon>Arthropoda</taxon>
        <taxon>Chelicerata</taxon>
        <taxon>Arachnida</taxon>
        <taxon>Araneae</taxon>
        <taxon>Araneomorphae</taxon>
        <taxon>Entelegynae</taxon>
        <taxon>Araneoidea</taxon>
        <taxon>Nephilidae</taxon>
        <taxon>Nephila</taxon>
    </lineage>
</organism>
<evidence type="ECO:0000313" key="3">
    <source>
        <dbReference type="Proteomes" id="UP000887013"/>
    </source>
</evidence>
<feature type="compositionally biased region" description="Basic residues" evidence="1">
    <location>
        <begin position="232"/>
        <end position="243"/>
    </location>
</feature>
<dbReference type="Proteomes" id="UP000887013">
    <property type="component" value="Unassembled WGS sequence"/>
</dbReference>
<sequence>MPKVAKKITENKLLSSTEIYEMIQAKDFLQELWWDLLSDIKEKPTYKRLQSMVDDVVHNNLKSISTKLNDGTELSRRQAILTEFFFKDVEVKSEGSFSVDSLSSVRTSELSNFEDAISACSDGETNGKLIIPLKIANDLYTRGKLSQIYHISRKGQNHKNLFNNKNLEDTSSSSSVNAKSASRPQRIRKPNSKYNSEFMYCDVKDYSSSNIDSGSSSSPEEKNAAATPLPLKRQRKHKKIFEQ</sequence>
<feature type="region of interest" description="Disordered" evidence="1">
    <location>
        <begin position="209"/>
        <end position="243"/>
    </location>
</feature>
<comment type="caution">
    <text evidence="2">The sequence shown here is derived from an EMBL/GenBank/DDBJ whole genome shotgun (WGS) entry which is preliminary data.</text>
</comment>
<keyword evidence="3" id="KW-1185">Reference proteome</keyword>
<feature type="compositionally biased region" description="Low complexity" evidence="1">
    <location>
        <begin position="209"/>
        <end position="218"/>
    </location>
</feature>
<accession>A0A8X6TQ50</accession>
<proteinExistence type="predicted"/>
<dbReference type="EMBL" id="BMAW01062178">
    <property type="protein sequence ID" value="GFT34759.1"/>
    <property type="molecule type" value="Genomic_DNA"/>
</dbReference>
<protein>
    <submittedName>
        <fullName evidence="2">Uncharacterized protein</fullName>
    </submittedName>
</protein>
<gene>
    <name evidence="2" type="primary">AVEN_4421_1</name>
    <name evidence="2" type="ORF">NPIL_256111</name>
</gene>
<evidence type="ECO:0000256" key="1">
    <source>
        <dbReference type="SAM" id="MobiDB-lite"/>
    </source>
</evidence>